<keyword evidence="1" id="KW-0812">Transmembrane</keyword>
<sequence length="73" mass="8034">MEWGDCFAAEILLGDPRRMSCLCCLVEGLGCTRGGVRDTVVLRVVVLIPFYSIVISKALIIEVPHISVWNLEG</sequence>
<dbReference type="Proteomes" id="UP000237000">
    <property type="component" value="Unassembled WGS sequence"/>
</dbReference>
<evidence type="ECO:0000313" key="3">
    <source>
        <dbReference type="Proteomes" id="UP000237000"/>
    </source>
</evidence>
<dbReference type="EMBL" id="JXTC01000189">
    <property type="protein sequence ID" value="PON82763.1"/>
    <property type="molecule type" value="Genomic_DNA"/>
</dbReference>
<keyword evidence="1" id="KW-0472">Membrane</keyword>
<evidence type="ECO:0000313" key="2">
    <source>
        <dbReference type="EMBL" id="PON82763.1"/>
    </source>
</evidence>
<dbReference type="InParanoid" id="A0A2P5EB45"/>
<evidence type="ECO:0000256" key="1">
    <source>
        <dbReference type="SAM" id="Phobius"/>
    </source>
</evidence>
<feature type="transmembrane region" description="Helical" evidence="1">
    <location>
        <begin position="40"/>
        <end position="61"/>
    </location>
</feature>
<accession>A0A2P5EB45</accession>
<keyword evidence="1" id="KW-1133">Transmembrane helix</keyword>
<comment type="caution">
    <text evidence="2">The sequence shown here is derived from an EMBL/GenBank/DDBJ whole genome shotgun (WGS) entry which is preliminary data.</text>
</comment>
<proteinExistence type="predicted"/>
<name>A0A2P5EB45_TREOI</name>
<gene>
    <name evidence="2" type="ORF">TorRG33x02_215390</name>
</gene>
<dbReference type="AlphaFoldDB" id="A0A2P5EB45"/>
<organism evidence="2 3">
    <name type="scientific">Trema orientale</name>
    <name type="common">Charcoal tree</name>
    <name type="synonym">Celtis orientalis</name>
    <dbReference type="NCBI Taxonomy" id="63057"/>
    <lineage>
        <taxon>Eukaryota</taxon>
        <taxon>Viridiplantae</taxon>
        <taxon>Streptophyta</taxon>
        <taxon>Embryophyta</taxon>
        <taxon>Tracheophyta</taxon>
        <taxon>Spermatophyta</taxon>
        <taxon>Magnoliopsida</taxon>
        <taxon>eudicotyledons</taxon>
        <taxon>Gunneridae</taxon>
        <taxon>Pentapetalae</taxon>
        <taxon>rosids</taxon>
        <taxon>fabids</taxon>
        <taxon>Rosales</taxon>
        <taxon>Cannabaceae</taxon>
        <taxon>Trema</taxon>
    </lineage>
</organism>
<reference evidence="3" key="1">
    <citation type="submission" date="2016-06" db="EMBL/GenBank/DDBJ databases">
        <title>Parallel loss of symbiosis genes in relatives of nitrogen-fixing non-legume Parasponia.</title>
        <authorList>
            <person name="Van Velzen R."/>
            <person name="Holmer R."/>
            <person name="Bu F."/>
            <person name="Rutten L."/>
            <person name="Van Zeijl A."/>
            <person name="Liu W."/>
            <person name="Santuari L."/>
            <person name="Cao Q."/>
            <person name="Sharma T."/>
            <person name="Shen D."/>
            <person name="Roswanjaya Y."/>
            <person name="Wardhani T."/>
            <person name="Kalhor M.S."/>
            <person name="Jansen J."/>
            <person name="Van den Hoogen J."/>
            <person name="Gungor B."/>
            <person name="Hartog M."/>
            <person name="Hontelez J."/>
            <person name="Verver J."/>
            <person name="Yang W.-C."/>
            <person name="Schijlen E."/>
            <person name="Repin R."/>
            <person name="Schilthuizen M."/>
            <person name="Schranz E."/>
            <person name="Heidstra R."/>
            <person name="Miyata K."/>
            <person name="Fedorova E."/>
            <person name="Kohlen W."/>
            <person name="Bisseling T."/>
            <person name="Smit S."/>
            <person name="Geurts R."/>
        </authorList>
    </citation>
    <scope>NUCLEOTIDE SEQUENCE [LARGE SCALE GENOMIC DNA]</scope>
    <source>
        <strain evidence="3">cv. RG33-2</strain>
    </source>
</reference>
<keyword evidence="3" id="KW-1185">Reference proteome</keyword>
<protein>
    <submittedName>
        <fullName evidence="2">Uncharacterized protein</fullName>
    </submittedName>
</protein>
<dbReference type="OrthoDB" id="10512714at2759"/>